<dbReference type="GO" id="GO:0004948">
    <property type="term" value="F:calcitonin receptor activity"/>
    <property type="evidence" value="ECO:0007669"/>
    <property type="project" value="InterPro"/>
</dbReference>
<dbReference type="GO" id="GO:0007188">
    <property type="term" value="P:adenylate cyclase-modulating G protein-coupled receptor signaling pathway"/>
    <property type="evidence" value="ECO:0007669"/>
    <property type="project" value="TreeGrafter"/>
</dbReference>
<dbReference type="InterPro" id="IPR003287">
    <property type="entry name" value="GPCR_2_calcitonin_rcpt_fam"/>
</dbReference>
<dbReference type="Proteomes" id="UP000075884">
    <property type="component" value="Unassembled WGS sequence"/>
</dbReference>
<keyword evidence="11" id="KW-0325">Glycoprotein</keyword>
<dbReference type="PROSITE" id="PS00650">
    <property type="entry name" value="G_PROTEIN_RECEP_F2_2"/>
    <property type="match status" value="1"/>
</dbReference>
<feature type="transmembrane region" description="Helical" evidence="14">
    <location>
        <begin position="405"/>
        <end position="425"/>
    </location>
</feature>
<dbReference type="Pfam" id="PF00002">
    <property type="entry name" value="7tm_2"/>
    <property type="match status" value="1"/>
</dbReference>
<keyword evidence="4 14" id="KW-0812">Transmembrane</keyword>
<feature type="transmembrane region" description="Helical" evidence="14">
    <location>
        <begin position="202"/>
        <end position="221"/>
    </location>
</feature>
<dbReference type="PROSITE" id="PS50261">
    <property type="entry name" value="G_PROTEIN_RECEP_F2_4"/>
    <property type="match status" value="1"/>
</dbReference>
<evidence type="ECO:0000256" key="10">
    <source>
        <dbReference type="ARBA" id="ARBA00023170"/>
    </source>
</evidence>
<dbReference type="AlphaFoldDB" id="A0A182NBS8"/>
<dbReference type="GO" id="GO:0007166">
    <property type="term" value="P:cell surface receptor signaling pathway"/>
    <property type="evidence" value="ECO:0007669"/>
    <property type="project" value="InterPro"/>
</dbReference>
<evidence type="ECO:0000313" key="17">
    <source>
        <dbReference type="EnsemblMetazoa" id="ADIR005108-PA"/>
    </source>
</evidence>
<comment type="subcellular location">
    <subcellularLocation>
        <location evidence="1">Cell membrane</location>
        <topology evidence="1">Multi-pass membrane protein</topology>
    </subcellularLocation>
</comment>
<evidence type="ECO:0000256" key="5">
    <source>
        <dbReference type="ARBA" id="ARBA00022729"/>
    </source>
</evidence>
<evidence type="ECO:0000256" key="6">
    <source>
        <dbReference type="ARBA" id="ARBA00022989"/>
    </source>
</evidence>
<dbReference type="PRINTS" id="PR00249">
    <property type="entry name" value="GPCRSECRETIN"/>
</dbReference>
<dbReference type="InterPro" id="IPR036445">
    <property type="entry name" value="GPCR_2_extracell_dom_sf"/>
</dbReference>
<dbReference type="VEuPathDB" id="VectorBase:ADIR005108"/>
<keyword evidence="5" id="KW-0732">Signal</keyword>
<feature type="transmembrane region" description="Helical" evidence="14">
    <location>
        <begin position="172"/>
        <end position="190"/>
    </location>
</feature>
<reference evidence="18" key="1">
    <citation type="submission" date="2013-03" db="EMBL/GenBank/DDBJ databases">
        <title>The Genome Sequence of Anopheles dirus WRAIR2.</title>
        <authorList>
            <consortium name="The Broad Institute Genomics Platform"/>
            <person name="Neafsey D.E."/>
            <person name="Walton C."/>
            <person name="Walker B."/>
            <person name="Young S.K."/>
            <person name="Zeng Q."/>
            <person name="Gargeya S."/>
            <person name="Fitzgerald M."/>
            <person name="Haas B."/>
            <person name="Abouelleil A."/>
            <person name="Allen A.W."/>
            <person name="Alvarado L."/>
            <person name="Arachchi H.M."/>
            <person name="Berlin A.M."/>
            <person name="Chapman S.B."/>
            <person name="Gainer-Dewar J."/>
            <person name="Goldberg J."/>
            <person name="Griggs A."/>
            <person name="Gujja S."/>
            <person name="Hansen M."/>
            <person name="Howarth C."/>
            <person name="Imamovic A."/>
            <person name="Ireland A."/>
            <person name="Larimer J."/>
            <person name="McCowan C."/>
            <person name="Murphy C."/>
            <person name="Pearson M."/>
            <person name="Poon T.W."/>
            <person name="Priest M."/>
            <person name="Roberts A."/>
            <person name="Saif S."/>
            <person name="Shea T."/>
            <person name="Sisk P."/>
            <person name="Sykes S."/>
            <person name="Wortman J."/>
            <person name="Nusbaum C."/>
            <person name="Birren B."/>
        </authorList>
    </citation>
    <scope>NUCLEOTIDE SEQUENCE [LARGE SCALE GENOMIC DNA]</scope>
    <source>
        <strain evidence="18">WRAIR2</strain>
    </source>
</reference>
<evidence type="ECO:0000256" key="14">
    <source>
        <dbReference type="SAM" id="Phobius"/>
    </source>
</evidence>
<dbReference type="CDD" id="cd15260">
    <property type="entry name" value="7tmB1_NPR_B4_insect-like"/>
    <property type="match status" value="1"/>
</dbReference>
<evidence type="ECO:0000256" key="2">
    <source>
        <dbReference type="ARBA" id="ARBA00005314"/>
    </source>
</evidence>
<dbReference type="PANTHER" id="PTHR45620">
    <property type="entry name" value="PDF RECEPTOR-LIKE PROTEIN-RELATED"/>
    <property type="match status" value="1"/>
</dbReference>
<name>A0A182NBS8_9DIPT</name>
<dbReference type="InterPro" id="IPR000832">
    <property type="entry name" value="GPCR_2_secretin-like"/>
</dbReference>
<keyword evidence="10" id="KW-0675">Receptor</keyword>
<evidence type="ECO:0000256" key="11">
    <source>
        <dbReference type="ARBA" id="ARBA00023180"/>
    </source>
</evidence>
<keyword evidence="8 14" id="KW-0472">Membrane</keyword>
<dbReference type="PANTHER" id="PTHR45620:SF32">
    <property type="entry name" value="DIURETIC HORMONE 31 RECEPTOR, ISOFORM C"/>
    <property type="match status" value="1"/>
</dbReference>
<dbReference type="SUPFAM" id="SSF111418">
    <property type="entry name" value="Hormone receptor domain"/>
    <property type="match status" value="1"/>
</dbReference>
<evidence type="ECO:0000256" key="7">
    <source>
        <dbReference type="ARBA" id="ARBA00023040"/>
    </source>
</evidence>
<keyword evidence="3" id="KW-1003">Cell membrane</keyword>
<keyword evidence="6 14" id="KW-1133">Transmembrane helix</keyword>
<dbReference type="InterPro" id="IPR001879">
    <property type="entry name" value="GPCR_2_extracellular_dom"/>
</dbReference>
<dbReference type="Gene3D" id="4.10.1240.10">
    <property type="entry name" value="GPCR, family 2, extracellular hormone receptor domain"/>
    <property type="match status" value="1"/>
</dbReference>
<feature type="transmembrane region" description="Helical" evidence="14">
    <location>
        <begin position="278"/>
        <end position="301"/>
    </location>
</feature>
<evidence type="ECO:0000256" key="13">
    <source>
        <dbReference type="SAM" id="MobiDB-lite"/>
    </source>
</evidence>
<keyword evidence="12" id="KW-0807">Transducer</keyword>
<dbReference type="SMART" id="SM00008">
    <property type="entry name" value="HormR"/>
    <property type="match status" value="1"/>
</dbReference>
<evidence type="ECO:0000313" key="18">
    <source>
        <dbReference type="Proteomes" id="UP000075884"/>
    </source>
</evidence>
<sequence>ITHPTLRPSHTHKKRYKLSATFPTVYSSALPEIEKASILPHPTPHPDQNGRTSMALSTTTDASVDVMAQKQLECLEMLNQTDDTTISGLFCPGTWDGWLCWPDTAAGTSAYALCPPFISGFDPTRFAHKVCEENGEWFRHPQTNRSWSNYTTCINLDDFEWRKQVNLIYETGYAISLIAILLSLAILSYFRSLKCARITLHMNLFASFACNNCLWLLWYRLVLTDLDVLQESGAGCITLHLVLHYFLLTNYSWMLCEGFYLHTVLVSAFVSEKKLLKWLLALGWGSPAIFIVLYGFLRGYVSPPNDTIECWMNDSSFNKVFVGPVCISMLLNLVFLFNIMRVLLLKLKAPAGPQGAGPSRTILQAFRATLLLVPLLGLQYMLTPFRPGHGHPYERTYETMLACTSSFQGLFVAFLFCFLNGEVIAQVKRKWRTVFLRTRANSYTATQVSEYPDDRGPAPAAKSARKPFSSNRTRKRSLLLPPHATEPSRTIPASRSTDDERRTSGVAGMAANATETAATATGTETATVQRVHFRPEPVVELPVEGGARNGHTHRGQPTGAVPANGFHTTLDDTEPPADEIL</sequence>
<proteinExistence type="inferred from homology"/>
<evidence type="ECO:0000259" key="15">
    <source>
        <dbReference type="PROSITE" id="PS50227"/>
    </source>
</evidence>
<feature type="domain" description="G-protein coupled receptors family 2 profile 2" evidence="16">
    <location>
        <begin position="165"/>
        <end position="420"/>
    </location>
</feature>
<reference evidence="17" key="2">
    <citation type="submission" date="2020-05" db="UniProtKB">
        <authorList>
            <consortium name="EnsemblMetazoa"/>
        </authorList>
    </citation>
    <scope>IDENTIFICATION</scope>
    <source>
        <strain evidence="17">WRAIR2</strain>
    </source>
</reference>
<comment type="similarity">
    <text evidence="2">Belongs to the G-protein coupled receptor 2 family.</text>
</comment>
<evidence type="ECO:0000259" key="16">
    <source>
        <dbReference type="PROSITE" id="PS50261"/>
    </source>
</evidence>
<evidence type="ECO:0000256" key="1">
    <source>
        <dbReference type="ARBA" id="ARBA00004651"/>
    </source>
</evidence>
<evidence type="ECO:0000256" key="4">
    <source>
        <dbReference type="ARBA" id="ARBA00022692"/>
    </source>
</evidence>
<keyword evidence="18" id="KW-1185">Reference proteome</keyword>
<dbReference type="Gene3D" id="1.20.1070.10">
    <property type="entry name" value="Rhodopsin 7-helix transmembrane proteins"/>
    <property type="match status" value="1"/>
</dbReference>
<accession>A0A182NBS8</accession>
<dbReference type="GO" id="GO:0005886">
    <property type="term" value="C:plasma membrane"/>
    <property type="evidence" value="ECO:0007669"/>
    <property type="project" value="UniProtKB-SubCell"/>
</dbReference>
<dbReference type="STRING" id="7168.A0A182NBS8"/>
<feature type="transmembrane region" description="Helical" evidence="14">
    <location>
        <begin position="365"/>
        <end position="385"/>
    </location>
</feature>
<dbReference type="InterPro" id="IPR017981">
    <property type="entry name" value="GPCR_2-like_7TM"/>
</dbReference>
<dbReference type="Pfam" id="PF02793">
    <property type="entry name" value="HRM"/>
    <property type="match status" value="1"/>
</dbReference>
<evidence type="ECO:0000256" key="9">
    <source>
        <dbReference type="ARBA" id="ARBA00023157"/>
    </source>
</evidence>
<evidence type="ECO:0000256" key="3">
    <source>
        <dbReference type="ARBA" id="ARBA00022475"/>
    </source>
</evidence>
<evidence type="ECO:0000256" key="12">
    <source>
        <dbReference type="ARBA" id="ARBA00023224"/>
    </source>
</evidence>
<dbReference type="SUPFAM" id="SSF81321">
    <property type="entry name" value="Family A G protein-coupled receptor-like"/>
    <property type="match status" value="1"/>
</dbReference>
<protein>
    <recommendedName>
        <fullName evidence="19">Calcitonin receptor</fullName>
    </recommendedName>
</protein>
<feature type="transmembrane region" description="Helical" evidence="14">
    <location>
        <begin position="251"/>
        <end position="271"/>
    </location>
</feature>
<organism evidence="17 18">
    <name type="scientific">Anopheles dirus</name>
    <dbReference type="NCBI Taxonomy" id="7168"/>
    <lineage>
        <taxon>Eukaryota</taxon>
        <taxon>Metazoa</taxon>
        <taxon>Ecdysozoa</taxon>
        <taxon>Arthropoda</taxon>
        <taxon>Hexapoda</taxon>
        <taxon>Insecta</taxon>
        <taxon>Pterygota</taxon>
        <taxon>Neoptera</taxon>
        <taxon>Endopterygota</taxon>
        <taxon>Diptera</taxon>
        <taxon>Nematocera</taxon>
        <taxon>Culicoidea</taxon>
        <taxon>Culicidae</taxon>
        <taxon>Anophelinae</taxon>
        <taxon>Anopheles</taxon>
    </lineage>
</organism>
<feature type="transmembrane region" description="Helical" evidence="14">
    <location>
        <begin position="321"/>
        <end position="344"/>
    </location>
</feature>
<dbReference type="PRINTS" id="PR01350">
    <property type="entry name" value="CTRFAMILY"/>
</dbReference>
<evidence type="ECO:0008006" key="19">
    <source>
        <dbReference type="Google" id="ProtNLM"/>
    </source>
</evidence>
<dbReference type="InterPro" id="IPR017983">
    <property type="entry name" value="GPCR_2_secretin-like_CS"/>
</dbReference>
<dbReference type="PROSITE" id="PS00649">
    <property type="entry name" value="G_PROTEIN_RECEP_F2_1"/>
    <property type="match status" value="1"/>
</dbReference>
<keyword evidence="7" id="KW-0297">G-protein coupled receptor</keyword>
<feature type="compositionally biased region" description="Acidic residues" evidence="13">
    <location>
        <begin position="571"/>
        <end position="581"/>
    </location>
</feature>
<dbReference type="InterPro" id="IPR050332">
    <property type="entry name" value="GPCR_2"/>
</dbReference>
<dbReference type="PROSITE" id="PS50227">
    <property type="entry name" value="G_PROTEIN_RECEP_F2_3"/>
    <property type="match status" value="1"/>
</dbReference>
<evidence type="ECO:0000256" key="8">
    <source>
        <dbReference type="ARBA" id="ARBA00023136"/>
    </source>
</evidence>
<keyword evidence="9" id="KW-1015">Disulfide bond</keyword>
<feature type="region of interest" description="Disordered" evidence="13">
    <location>
        <begin position="542"/>
        <end position="581"/>
    </location>
</feature>
<dbReference type="EnsemblMetazoa" id="ADIR005108-RA">
    <property type="protein sequence ID" value="ADIR005108-PA"/>
    <property type="gene ID" value="ADIR005108"/>
</dbReference>
<feature type="domain" description="G-protein coupled receptors family 2 profile 1" evidence="15">
    <location>
        <begin position="73"/>
        <end position="157"/>
    </location>
</feature>
<feature type="region of interest" description="Disordered" evidence="13">
    <location>
        <begin position="448"/>
        <end position="508"/>
    </location>
</feature>